<dbReference type="OrthoDB" id="1028014at2759"/>
<dbReference type="CDD" id="cd20071">
    <property type="entry name" value="SET_SMYD"/>
    <property type="match status" value="1"/>
</dbReference>
<dbReference type="InterPro" id="IPR050869">
    <property type="entry name" value="H3K4_H4K5_MeTrfase"/>
</dbReference>
<reference evidence="2 3" key="1">
    <citation type="journal article" date="2016" name="Mol. Biol. Evol.">
        <title>Comparative Genomics of Early-Diverging Mushroom-Forming Fungi Provides Insights into the Origins of Lignocellulose Decay Capabilities.</title>
        <authorList>
            <person name="Nagy L.G."/>
            <person name="Riley R."/>
            <person name="Tritt A."/>
            <person name="Adam C."/>
            <person name="Daum C."/>
            <person name="Floudas D."/>
            <person name="Sun H."/>
            <person name="Yadav J.S."/>
            <person name="Pangilinan J."/>
            <person name="Larsson K.H."/>
            <person name="Matsuura K."/>
            <person name="Barry K."/>
            <person name="Labutti K."/>
            <person name="Kuo R."/>
            <person name="Ohm R.A."/>
            <person name="Bhattacharya S.S."/>
            <person name="Shirouzu T."/>
            <person name="Yoshinaga Y."/>
            <person name="Martin F.M."/>
            <person name="Grigoriev I.V."/>
            <person name="Hibbett D.S."/>
        </authorList>
    </citation>
    <scope>NUCLEOTIDE SEQUENCE [LARGE SCALE GENOMIC DNA]</scope>
    <source>
        <strain evidence="2 3">HHB14362 ss-1</strain>
    </source>
</reference>
<dbReference type="InterPro" id="IPR001214">
    <property type="entry name" value="SET_dom"/>
</dbReference>
<feature type="non-terminal residue" evidence="2">
    <location>
        <position position="1"/>
    </location>
</feature>
<keyword evidence="3" id="KW-1185">Reference proteome</keyword>
<gene>
    <name evidence="2" type="ORF">NEOLEDRAFT_1064373</name>
</gene>
<evidence type="ECO:0000313" key="3">
    <source>
        <dbReference type="Proteomes" id="UP000076761"/>
    </source>
</evidence>
<evidence type="ECO:0000313" key="2">
    <source>
        <dbReference type="EMBL" id="KZT25947.1"/>
    </source>
</evidence>
<accession>A0A165T0F2</accession>
<dbReference type="InParanoid" id="A0A165T0F2"/>
<proteinExistence type="predicted"/>
<dbReference type="PROSITE" id="PS50280">
    <property type="entry name" value="SET"/>
    <property type="match status" value="1"/>
</dbReference>
<protein>
    <submittedName>
        <fullName evidence="2">SET domain-containing protein</fullName>
    </submittedName>
</protein>
<dbReference type="PANTHER" id="PTHR12197:SF294">
    <property type="entry name" value="POTENTIAL PROTEIN LYSINE METHYLTRANSFERASE SET6"/>
    <property type="match status" value="1"/>
</dbReference>
<evidence type="ECO:0000259" key="1">
    <source>
        <dbReference type="PROSITE" id="PS50280"/>
    </source>
</evidence>
<dbReference type="SUPFAM" id="SSF82199">
    <property type="entry name" value="SET domain"/>
    <property type="match status" value="1"/>
</dbReference>
<dbReference type="InterPro" id="IPR046341">
    <property type="entry name" value="SET_dom_sf"/>
</dbReference>
<dbReference type="Gene3D" id="2.170.270.10">
    <property type="entry name" value="SET domain"/>
    <property type="match status" value="1"/>
</dbReference>
<dbReference type="Proteomes" id="UP000076761">
    <property type="component" value="Unassembled WGS sequence"/>
</dbReference>
<dbReference type="PANTHER" id="PTHR12197">
    <property type="entry name" value="HISTONE-LYSINE N-METHYLTRANSFERASE SMYD"/>
    <property type="match status" value="1"/>
</dbReference>
<dbReference type="Pfam" id="PF00856">
    <property type="entry name" value="SET"/>
    <property type="match status" value="1"/>
</dbReference>
<dbReference type="GO" id="GO:0005634">
    <property type="term" value="C:nucleus"/>
    <property type="evidence" value="ECO:0007669"/>
    <property type="project" value="TreeGrafter"/>
</dbReference>
<dbReference type="AlphaFoldDB" id="A0A165T0F2"/>
<sequence length="373" mass="42005">STSMSTLYEIRPTSYGGRGAFAISSIPAGTVVHSSPSPFAHVVYRVFRKEVCAWCWRYAWDDAGRGNWPVKINDAGKGKERDKARGGLWFCSESCKEEWTKDDEDAFAVGVYETIDREAAKALKVKPTTDLDPSENKRIVLSLSDIVPESLQANDLTAEFMDSVWTEAEQVAHSSFISSTASGRSQGKRRALTLLSDSSVSTSWSEFLSLQPSELSAVRSSPRQLSQWIQVYLFLASIFAGHPLHPLTLDPSYIRAIFIRDAGNSFGIWQLPYMDESEMFGWGVWVSASYFNHSCSPSLIKQRTGREFSFMTTRLIEAGEELTISYGSVSDDMKTRRKRLWDGWWFWCGCTRCVEDLRTSDEHGDDVSNIPLR</sequence>
<dbReference type="SMART" id="SM00317">
    <property type="entry name" value="SET"/>
    <property type="match status" value="1"/>
</dbReference>
<dbReference type="EMBL" id="KV425569">
    <property type="protein sequence ID" value="KZT25947.1"/>
    <property type="molecule type" value="Genomic_DNA"/>
</dbReference>
<name>A0A165T0F2_9AGAM</name>
<organism evidence="2 3">
    <name type="scientific">Neolentinus lepideus HHB14362 ss-1</name>
    <dbReference type="NCBI Taxonomy" id="1314782"/>
    <lineage>
        <taxon>Eukaryota</taxon>
        <taxon>Fungi</taxon>
        <taxon>Dikarya</taxon>
        <taxon>Basidiomycota</taxon>
        <taxon>Agaricomycotina</taxon>
        <taxon>Agaricomycetes</taxon>
        <taxon>Gloeophyllales</taxon>
        <taxon>Gloeophyllaceae</taxon>
        <taxon>Neolentinus</taxon>
    </lineage>
</organism>
<feature type="domain" description="SET" evidence="1">
    <location>
        <begin position="1"/>
        <end position="327"/>
    </location>
</feature>
<dbReference type="STRING" id="1314782.A0A165T0F2"/>